<accession>A0A4Z0P1W8</accession>
<evidence type="ECO:0000313" key="1">
    <source>
        <dbReference type="EMBL" id="TGE04792.1"/>
    </source>
</evidence>
<reference evidence="1 2" key="1">
    <citation type="submission" date="2019-04" db="EMBL/GenBank/DDBJ databases">
        <authorList>
            <person name="Feng G."/>
            <person name="Zhang J."/>
            <person name="Zhu H."/>
        </authorList>
    </citation>
    <scope>NUCLEOTIDE SEQUENCE [LARGE SCALE GENOMIC DNA]</scope>
    <source>
        <strain evidence="1 2">92R-1</strain>
    </source>
</reference>
<keyword evidence="2" id="KW-1185">Reference proteome</keyword>
<gene>
    <name evidence="1" type="ORF">EU556_21665</name>
</gene>
<evidence type="ECO:0000313" key="2">
    <source>
        <dbReference type="Proteomes" id="UP000298337"/>
    </source>
</evidence>
<comment type="caution">
    <text evidence="1">The sequence shown here is derived from an EMBL/GenBank/DDBJ whole genome shotgun (WGS) entry which is preliminary data.</text>
</comment>
<organism evidence="1 2">
    <name type="scientific">Hymenobacter fodinae</name>
    <dbReference type="NCBI Taxonomy" id="2510796"/>
    <lineage>
        <taxon>Bacteria</taxon>
        <taxon>Pseudomonadati</taxon>
        <taxon>Bacteroidota</taxon>
        <taxon>Cytophagia</taxon>
        <taxon>Cytophagales</taxon>
        <taxon>Hymenobacteraceae</taxon>
        <taxon>Hymenobacter</taxon>
    </lineage>
</organism>
<name>A0A4Z0P1W8_9BACT</name>
<sequence>MTQHLRYLGPTTGQFRTGDVYLMLLAIDQERILLSEPWGTSYSYTSLAHLLQFWAPAIPHIPIKGGDRSALPNNELFT</sequence>
<dbReference type="EMBL" id="SRLA01000005">
    <property type="protein sequence ID" value="TGE04792.1"/>
    <property type="molecule type" value="Genomic_DNA"/>
</dbReference>
<dbReference type="AlphaFoldDB" id="A0A4Z0P1W8"/>
<dbReference type="Proteomes" id="UP000298337">
    <property type="component" value="Unassembled WGS sequence"/>
</dbReference>
<proteinExistence type="predicted"/>
<protein>
    <submittedName>
        <fullName evidence="1">Uncharacterized protein</fullName>
    </submittedName>
</protein>